<dbReference type="Gene3D" id="2.60.40.1730">
    <property type="entry name" value="tricorn interacting facor f3 domain"/>
    <property type="match status" value="1"/>
</dbReference>
<dbReference type="GO" id="GO:0042277">
    <property type="term" value="F:peptide binding"/>
    <property type="evidence" value="ECO:0007669"/>
    <property type="project" value="TreeGrafter"/>
</dbReference>
<proteinExistence type="inferred from homology"/>
<evidence type="ECO:0000313" key="15">
    <source>
        <dbReference type="Proteomes" id="UP000769157"/>
    </source>
</evidence>
<name>A0A9P8PC60_9ASCO</name>
<keyword evidence="6 10" id="KW-0482">Metalloprotease</keyword>
<dbReference type="Proteomes" id="UP000769157">
    <property type="component" value="Unassembled WGS sequence"/>
</dbReference>
<reference evidence="14" key="2">
    <citation type="submission" date="2021-01" db="EMBL/GenBank/DDBJ databases">
        <authorList>
            <person name="Schikora-Tamarit M.A."/>
        </authorList>
    </citation>
    <scope>NUCLEOTIDE SEQUENCE</scope>
    <source>
        <strain evidence="14">CBS6075</strain>
    </source>
</reference>
<keyword evidence="10" id="KW-0031">Aminopeptidase</keyword>
<dbReference type="GeneID" id="70234313"/>
<feature type="domain" description="Aminopeptidase N-like N-terminal" evidence="13">
    <location>
        <begin position="27"/>
        <end position="228"/>
    </location>
</feature>
<dbReference type="PANTHER" id="PTHR11533">
    <property type="entry name" value="PROTEASE M1 ZINC METALLOPROTEASE"/>
    <property type="match status" value="1"/>
</dbReference>
<dbReference type="OrthoDB" id="10031169at2759"/>
<evidence type="ECO:0000259" key="13">
    <source>
        <dbReference type="Pfam" id="PF17900"/>
    </source>
</evidence>
<evidence type="ECO:0000256" key="7">
    <source>
        <dbReference type="PIRSR" id="PIRSR634016-1"/>
    </source>
</evidence>
<evidence type="ECO:0000256" key="5">
    <source>
        <dbReference type="ARBA" id="ARBA00022833"/>
    </source>
</evidence>
<evidence type="ECO:0000256" key="3">
    <source>
        <dbReference type="ARBA" id="ARBA00022723"/>
    </source>
</evidence>
<keyword evidence="4 10" id="KW-0378">Hydrolase</keyword>
<comment type="cofactor">
    <cofactor evidence="8 10">
        <name>Zn(2+)</name>
        <dbReference type="ChEBI" id="CHEBI:29105"/>
    </cofactor>
    <text evidence="8 10">Binds 1 zinc ion per subunit.</text>
</comment>
<dbReference type="Gene3D" id="1.25.50.20">
    <property type="match status" value="1"/>
</dbReference>
<dbReference type="EC" id="3.4.11.-" evidence="10"/>
<feature type="active site" description="Proton acceptor" evidence="7">
    <location>
        <position position="344"/>
    </location>
</feature>
<evidence type="ECO:0000259" key="11">
    <source>
        <dbReference type="Pfam" id="PF01433"/>
    </source>
</evidence>
<evidence type="ECO:0000256" key="8">
    <source>
        <dbReference type="PIRSR" id="PIRSR634016-3"/>
    </source>
</evidence>
<evidence type="ECO:0000256" key="10">
    <source>
        <dbReference type="RuleBase" id="RU364040"/>
    </source>
</evidence>
<keyword evidence="15" id="KW-1185">Reference proteome</keyword>
<dbReference type="CDD" id="cd09601">
    <property type="entry name" value="M1_APN-Q_like"/>
    <property type="match status" value="1"/>
</dbReference>
<dbReference type="InterPro" id="IPR042097">
    <property type="entry name" value="Aminopeptidase_N-like_N_sf"/>
</dbReference>
<dbReference type="GO" id="GO:0006508">
    <property type="term" value="P:proteolysis"/>
    <property type="evidence" value="ECO:0007669"/>
    <property type="project" value="UniProtKB-KW"/>
</dbReference>
<dbReference type="GO" id="GO:0008270">
    <property type="term" value="F:zinc ion binding"/>
    <property type="evidence" value="ECO:0007669"/>
    <property type="project" value="UniProtKB-UniRule"/>
</dbReference>
<dbReference type="Gene3D" id="2.60.40.1910">
    <property type="match status" value="1"/>
</dbReference>
<comment type="similarity">
    <text evidence="1 10">Belongs to the peptidase M1 family.</text>
</comment>
<feature type="domain" description="ERAP1-like C-terminal" evidence="12">
    <location>
        <begin position="566"/>
        <end position="891"/>
    </location>
</feature>
<dbReference type="PRINTS" id="PR00756">
    <property type="entry name" value="ALADIPTASE"/>
</dbReference>
<evidence type="ECO:0000259" key="12">
    <source>
        <dbReference type="Pfam" id="PF11838"/>
    </source>
</evidence>
<accession>A0A9P8PC60</accession>
<evidence type="ECO:0000256" key="6">
    <source>
        <dbReference type="ARBA" id="ARBA00023049"/>
    </source>
</evidence>
<dbReference type="SUPFAM" id="SSF63737">
    <property type="entry name" value="Leukotriene A4 hydrolase N-terminal domain"/>
    <property type="match status" value="1"/>
</dbReference>
<evidence type="ECO:0000256" key="1">
    <source>
        <dbReference type="ARBA" id="ARBA00010136"/>
    </source>
</evidence>
<feature type="binding site" evidence="8">
    <location>
        <position position="366"/>
    </location>
    <ligand>
        <name>Zn(2+)</name>
        <dbReference type="ChEBI" id="CHEBI:29105"/>
        <note>catalytic</note>
    </ligand>
</feature>
<dbReference type="Pfam" id="PF11838">
    <property type="entry name" value="ERAP1_C"/>
    <property type="match status" value="1"/>
</dbReference>
<dbReference type="InterPro" id="IPR050344">
    <property type="entry name" value="Peptidase_M1_aminopeptidases"/>
</dbReference>
<dbReference type="GO" id="GO:0043171">
    <property type="term" value="P:peptide catabolic process"/>
    <property type="evidence" value="ECO:0007669"/>
    <property type="project" value="TreeGrafter"/>
</dbReference>
<dbReference type="GO" id="GO:0005737">
    <property type="term" value="C:cytoplasm"/>
    <property type="evidence" value="ECO:0007669"/>
    <property type="project" value="TreeGrafter"/>
</dbReference>
<dbReference type="PANTHER" id="PTHR11533:SF299">
    <property type="entry name" value="AMINOPEPTIDASE"/>
    <property type="match status" value="1"/>
</dbReference>
<dbReference type="GO" id="GO:0070006">
    <property type="term" value="F:metalloaminopeptidase activity"/>
    <property type="evidence" value="ECO:0007669"/>
    <property type="project" value="TreeGrafter"/>
</dbReference>
<feature type="site" description="Transition state stabilizer" evidence="9">
    <location>
        <position position="429"/>
    </location>
</feature>
<dbReference type="GO" id="GO:0016020">
    <property type="term" value="C:membrane"/>
    <property type="evidence" value="ECO:0007669"/>
    <property type="project" value="TreeGrafter"/>
</dbReference>
<dbReference type="InterPro" id="IPR024571">
    <property type="entry name" value="ERAP1-like_C_dom"/>
</dbReference>
<feature type="binding site" evidence="8">
    <location>
        <position position="343"/>
    </location>
    <ligand>
        <name>Zn(2+)</name>
        <dbReference type="ChEBI" id="CHEBI:29105"/>
        <note>catalytic</note>
    </ligand>
</feature>
<dbReference type="InterPro" id="IPR014782">
    <property type="entry name" value="Peptidase_M1_dom"/>
</dbReference>
<dbReference type="Gene3D" id="1.10.390.10">
    <property type="entry name" value="Neutral Protease Domain 2"/>
    <property type="match status" value="1"/>
</dbReference>
<dbReference type="AlphaFoldDB" id="A0A9P8PC60"/>
<feature type="binding site" evidence="8">
    <location>
        <position position="347"/>
    </location>
    <ligand>
        <name>Zn(2+)</name>
        <dbReference type="ChEBI" id="CHEBI:29105"/>
        <note>catalytic</note>
    </ligand>
</feature>
<dbReference type="SUPFAM" id="SSF55486">
    <property type="entry name" value="Metalloproteases ('zincins'), catalytic domain"/>
    <property type="match status" value="1"/>
</dbReference>
<sequence>MSNANSSSKDEPLIPMVSLAFSNSFLPWNYDLSFEITPIKSNYLGVAVIDLAPNERADADEAGPLELVFNAVETVITAAYIATNSGSEVSEYKLKVEQNRKTETVKFSTDSLTIGDLSKEKIIRLRVHFIGVVRAISSFKDFTKGVFKSKYKFDGEDKYIISTQCQPSFARSIFPCVDDLLVKASFKLSITTDPDYICVSNTATESSHDLDDQRKLVVFERTPPMTTSVFAFTVGAFDYSETSVELPNQSRFPIKIYTKHGEANRANFAISTVESALPKIVGKFGVDYPISKLDIVALPFLSDGGVENWSMIQILMDHLLTPDTDSPTKILDITNMIKNVLVHEMVHMYMGNLVTYDSYDHTWLNEAFATFMSNTILNEESVNDQVWFDQLNNDGFNMKRYQGLESMKPIHVQNVPADTIHSTFSKHSYDKGIFLLRMLASLFNDTPSENYDNFFKAVGEFIEQNKFGLFKPVDLWNFLKNSSLNKHKYDIPTIMYSWTRTAGYPILSVTNSGEKLVVEQHRFLYNTEAKVEDVPYHVPLFVKDVDGQISKYMLTDRRIEIEAGLLVNANSIAIATVKYSLPQYKSIAKNFDKLNSTEQAQVLLDLSTIFSESYQTKDDLLGFVLIINRLSKNAKIVNATALNIALTLLTTFVDSVISISYFKDEKVVNTVRKWRSRVIGDFISQFEWDGLDFRQLPATELSVRNSLLTIDYSNPQSQSIAKKLYKTLLHGPKGTIPLKLLGAILNNVQTIASAKEYKEILALVKNPHSVTDNIYESEIAADVRTAALTSLGYVTKSDLQQRTLNYVLNNMDQDSVEFSLIGLKHQPESFTTIWSWFSMNYNGFYAKFLKDSDKQIFIKAFRGIVQLVFESCLCSKDLTDKLEAFLKAKKFEILNGEYKRIQSAFQDRVKLNEANSELATVMN</sequence>
<reference evidence="14" key="1">
    <citation type="journal article" date="2021" name="Open Biol.">
        <title>Shared evolutionary footprints suggest mitochondrial oxidative damage underlies multiple complex I losses in fungi.</title>
        <authorList>
            <person name="Schikora-Tamarit M.A."/>
            <person name="Marcet-Houben M."/>
            <person name="Nosek J."/>
            <person name="Gabaldon T."/>
        </authorList>
    </citation>
    <scope>NUCLEOTIDE SEQUENCE</scope>
    <source>
        <strain evidence="14">CBS6075</strain>
    </source>
</reference>
<protein>
    <recommendedName>
        <fullName evidence="10">Aminopeptidase</fullName>
        <ecNumber evidence="10">3.4.11.-</ecNumber>
    </recommendedName>
</protein>
<organism evidence="14 15">
    <name type="scientific">Ogataea philodendri</name>
    <dbReference type="NCBI Taxonomy" id="1378263"/>
    <lineage>
        <taxon>Eukaryota</taxon>
        <taxon>Fungi</taxon>
        <taxon>Dikarya</taxon>
        <taxon>Ascomycota</taxon>
        <taxon>Saccharomycotina</taxon>
        <taxon>Pichiomycetes</taxon>
        <taxon>Pichiales</taxon>
        <taxon>Pichiaceae</taxon>
        <taxon>Ogataea</taxon>
    </lineage>
</organism>
<feature type="domain" description="Peptidase M1 membrane alanine aminopeptidase" evidence="11">
    <location>
        <begin position="269"/>
        <end position="498"/>
    </location>
</feature>
<evidence type="ECO:0000256" key="2">
    <source>
        <dbReference type="ARBA" id="ARBA00022670"/>
    </source>
</evidence>
<evidence type="ECO:0000256" key="9">
    <source>
        <dbReference type="PIRSR" id="PIRSR634016-4"/>
    </source>
</evidence>
<evidence type="ECO:0000313" key="14">
    <source>
        <dbReference type="EMBL" id="KAH3668592.1"/>
    </source>
</evidence>
<dbReference type="Pfam" id="PF17900">
    <property type="entry name" value="Peptidase_M1_N"/>
    <property type="match status" value="1"/>
</dbReference>
<keyword evidence="2 10" id="KW-0645">Protease</keyword>
<dbReference type="InterPro" id="IPR027268">
    <property type="entry name" value="Peptidase_M4/M1_CTD_sf"/>
</dbReference>
<dbReference type="EMBL" id="JAEUBE010000158">
    <property type="protein sequence ID" value="KAH3668592.1"/>
    <property type="molecule type" value="Genomic_DNA"/>
</dbReference>
<evidence type="ECO:0000256" key="4">
    <source>
        <dbReference type="ARBA" id="ARBA00022801"/>
    </source>
</evidence>
<gene>
    <name evidence="14" type="ORF">OGAPHI_002346</name>
</gene>
<keyword evidence="3 8" id="KW-0479">Metal-binding</keyword>
<dbReference type="Pfam" id="PF01433">
    <property type="entry name" value="Peptidase_M1"/>
    <property type="match status" value="1"/>
</dbReference>
<dbReference type="InterPro" id="IPR034016">
    <property type="entry name" value="M1_APN-typ"/>
</dbReference>
<comment type="caution">
    <text evidence="14">The sequence shown here is derived from an EMBL/GenBank/DDBJ whole genome shotgun (WGS) entry which is preliminary data.</text>
</comment>
<keyword evidence="5 8" id="KW-0862">Zinc</keyword>
<dbReference type="InterPro" id="IPR001930">
    <property type="entry name" value="Peptidase_M1"/>
</dbReference>
<dbReference type="InterPro" id="IPR045357">
    <property type="entry name" value="Aminopeptidase_N-like_N"/>
</dbReference>
<dbReference type="RefSeq" id="XP_046063006.1">
    <property type="nucleotide sequence ID" value="XM_046203206.1"/>
</dbReference>